<comment type="catalytic activity">
    <reaction evidence="10">
        <text>Mg(2+)(in) = Mg(2+)(out)</text>
        <dbReference type="Rhea" id="RHEA:29827"/>
        <dbReference type="ChEBI" id="CHEBI:18420"/>
    </reaction>
</comment>
<evidence type="ECO:0000256" key="12">
    <source>
        <dbReference type="SAM" id="Phobius"/>
    </source>
</evidence>
<dbReference type="CDD" id="cd12822">
    <property type="entry name" value="TmCorA-like"/>
    <property type="match status" value="1"/>
</dbReference>
<evidence type="ECO:0000256" key="11">
    <source>
        <dbReference type="ARBA" id="ARBA00045497"/>
    </source>
</evidence>
<dbReference type="GO" id="GO:0005886">
    <property type="term" value="C:plasma membrane"/>
    <property type="evidence" value="ECO:0007669"/>
    <property type="project" value="UniProtKB-SubCell"/>
</dbReference>
<dbReference type="GO" id="GO:0000287">
    <property type="term" value="F:magnesium ion binding"/>
    <property type="evidence" value="ECO:0007669"/>
    <property type="project" value="TreeGrafter"/>
</dbReference>
<evidence type="ECO:0000256" key="1">
    <source>
        <dbReference type="ARBA" id="ARBA00004651"/>
    </source>
</evidence>
<evidence type="ECO:0000256" key="8">
    <source>
        <dbReference type="ARBA" id="ARBA00023065"/>
    </source>
</evidence>
<dbReference type="PANTHER" id="PTHR46494">
    <property type="entry name" value="CORA FAMILY METAL ION TRANSPORTER (EUROFUNG)"/>
    <property type="match status" value="1"/>
</dbReference>
<evidence type="ECO:0000256" key="5">
    <source>
        <dbReference type="ARBA" id="ARBA00022692"/>
    </source>
</evidence>
<dbReference type="GO" id="GO:0050897">
    <property type="term" value="F:cobalt ion binding"/>
    <property type="evidence" value="ECO:0007669"/>
    <property type="project" value="TreeGrafter"/>
</dbReference>
<proteinExistence type="inferred from homology"/>
<feature type="transmembrane region" description="Helical" evidence="12">
    <location>
        <begin position="252"/>
        <end position="269"/>
    </location>
</feature>
<keyword evidence="14" id="KW-1185">Reference proteome</keyword>
<reference evidence="14" key="1">
    <citation type="submission" date="2015-08" db="EMBL/GenBank/DDBJ databases">
        <title>Genome sequence of the strict anaerobe Clostridium homopropionicum LuHBu1 (DSM 5847T).</title>
        <authorList>
            <person name="Poehlein A."/>
            <person name="Beck M."/>
            <person name="Schiel-Bengelsdorf B."/>
            <person name="Bengelsdorf F.R."/>
            <person name="Daniel R."/>
            <person name="Duerre P."/>
        </authorList>
    </citation>
    <scope>NUCLEOTIDE SEQUENCE [LARGE SCALE GENOMIC DNA]</scope>
    <source>
        <strain evidence="14">DSM 5847</strain>
    </source>
</reference>
<evidence type="ECO:0000256" key="3">
    <source>
        <dbReference type="ARBA" id="ARBA00022448"/>
    </source>
</evidence>
<comment type="function">
    <text evidence="11">Mediates influx of magnesium ions. Alternates between open and closed states. Activated by low cytoplasmic Mg(2+) levels. Inactive when cytoplasmic Mg(2+) levels are high.</text>
</comment>
<dbReference type="AlphaFoldDB" id="A0A0L6ZAX2"/>
<evidence type="ECO:0000256" key="7">
    <source>
        <dbReference type="ARBA" id="ARBA00022989"/>
    </source>
</evidence>
<evidence type="ECO:0000256" key="9">
    <source>
        <dbReference type="ARBA" id="ARBA00023136"/>
    </source>
</evidence>
<dbReference type="Gene3D" id="1.20.58.340">
    <property type="entry name" value="Magnesium transport protein CorA, transmembrane region"/>
    <property type="match status" value="2"/>
</dbReference>
<dbReference type="FunFam" id="1.20.58.340:FF:000004">
    <property type="entry name" value="Magnesium transport protein CorA"/>
    <property type="match status" value="1"/>
</dbReference>
<evidence type="ECO:0000256" key="4">
    <source>
        <dbReference type="ARBA" id="ARBA00022475"/>
    </source>
</evidence>
<dbReference type="GO" id="GO:0015095">
    <property type="term" value="F:magnesium ion transmembrane transporter activity"/>
    <property type="evidence" value="ECO:0007669"/>
    <property type="project" value="TreeGrafter"/>
</dbReference>
<dbReference type="SUPFAM" id="SSF144083">
    <property type="entry name" value="Magnesium transport protein CorA, transmembrane region"/>
    <property type="match status" value="1"/>
</dbReference>
<dbReference type="RefSeq" id="WP_052220900.1">
    <property type="nucleotide sequence ID" value="NZ_LHUR01000018.1"/>
</dbReference>
<gene>
    <name evidence="13" type="primary">corA_2</name>
    <name evidence="13" type="ORF">CLHOM_13160</name>
</gene>
<sequence length="313" mass="36839">MQIFDILDNFNEVSEEWKVGKSNYWILLDKYELDELKKKIVLDEESLEECMTYGNTSSKIIFFDGYMFLSFNILGYKNGIVKSRELNIYLSKDYIVTLYNEEIGIIDELIKDIKDLKNCFLLKNNPRPSMILYYLIDRIILKNYNIMSKLEGKADEIEIAILKNPSREHAEDLIHLRRQLYKLRKYLNPLRYVGDSLVSNDNSIIDKEDINHFHSINMKINKLMLALESLVQDLALVREAFESEIGNKTNDFMKVFTIVTSIFLPLNLITSLQGMNYEKMPFSSSPNGYYYILIIMILISATMLIFFKRNKWL</sequence>
<keyword evidence="3" id="KW-0813">Transport</keyword>
<evidence type="ECO:0000313" key="13">
    <source>
        <dbReference type="EMBL" id="KOA20121.1"/>
    </source>
</evidence>
<feature type="transmembrane region" description="Helical" evidence="12">
    <location>
        <begin position="289"/>
        <end position="307"/>
    </location>
</feature>
<dbReference type="PATRIC" id="fig|1121318.3.peg.1330"/>
<dbReference type="PANTHER" id="PTHR46494:SF1">
    <property type="entry name" value="CORA FAMILY METAL ION TRANSPORTER (EUROFUNG)"/>
    <property type="match status" value="1"/>
</dbReference>
<dbReference type="InterPro" id="IPR002523">
    <property type="entry name" value="MgTranspt_CorA/ZnTranspt_ZntB"/>
</dbReference>
<comment type="caution">
    <text evidence="13">The sequence shown here is derived from an EMBL/GenBank/DDBJ whole genome shotgun (WGS) entry which is preliminary data.</text>
</comment>
<organism evidence="13 14">
    <name type="scientific">Clostridium homopropionicum DSM 5847</name>
    <dbReference type="NCBI Taxonomy" id="1121318"/>
    <lineage>
        <taxon>Bacteria</taxon>
        <taxon>Bacillati</taxon>
        <taxon>Bacillota</taxon>
        <taxon>Clostridia</taxon>
        <taxon>Eubacteriales</taxon>
        <taxon>Clostridiaceae</taxon>
        <taxon>Clostridium</taxon>
    </lineage>
</organism>
<dbReference type="Proteomes" id="UP000037043">
    <property type="component" value="Unassembled WGS sequence"/>
</dbReference>
<keyword evidence="7 12" id="KW-1133">Transmembrane helix</keyword>
<keyword evidence="5 12" id="KW-0812">Transmembrane</keyword>
<protein>
    <submittedName>
        <fullName evidence="13">Magnesium transport protein CorA</fullName>
    </submittedName>
</protein>
<dbReference type="InterPro" id="IPR045861">
    <property type="entry name" value="CorA_cytoplasmic_dom"/>
</dbReference>
<dbReference type="EMBL" id="LHUR01000018">
    <property type="protein sequence ID" value="KOA20121.1"/>
    <property type="molecule type" value="Genomic_DNA"/>
</dbReference>
<evidence type="ECO:0000256" key="6">
    <source>
        <dbReference type="ARBA" id="ARBA00022842"/>
    </source>
</evidence>
<keyword evidence="6" id="KW-0460">Magnesium</keyword>
<comment type="subcellular location">
    <subcellularLocation>
        <location evidence="1">Cell membrane</location>
        <topology evidence="1">Multi-pass membrane protein</topology>
    </subcellularLocation>
</comment>
<accession>A0A0L6ZAX2</accession>
<dbReference type="Gene3D" id="3.30.460.20">
    <property type="entry name" value="CorA soluble domain-like"/>
    <property type="match status" value="1"/>
</dbReference>
<dbReference type="Pfam" id="PF01544">
    <property type="entry name" value="CorA"/>
    <property type="match status" value="1"/>
</dbReference>
<keyword evidence="4" id="KW-1003">Cell membrane</keyword>
<evidence type="ECO:0000313" key="14">
    <source>
        <dbReference type="Proteomes" id="UP000037043"/>
    </source>
</evidence>
<evidence type="ECO:0000256" key="2">
    <source>
        <dbReference type="ARBA" id="ARBA00009765"/>
    </source>
</evidence>
<name>A0A0L6ZAX2_9CLOT</name>
<comment type="similarity">
    <text evidence="2">Belongs to the CorA metal ion transporter (MIT) (TC 1.A.35) family.</text>
</comment>
<evidence type="ECO:0000256" key="10">
    <source>
        <dbReference type="ARBA" id="ARBA00034269"/>
    </source>
</evidence>
<keyword evidence="9 12" id="KW-0472">Membrane</keyword>
<dbReference type="InterPro" id="IPR045863">
    <property type="entry name" value="CorA_TM1_TM2"/>
</dbReference>
<dbReference type="STRING" id="36844.SAMN04488501_111159"/>
<dbReference type="SUPFAM" id="SSF143865">
    <property type="entry name" value="CorA soluble domain-like"/>
    <property type="match status" value="1"/>
</dbReference>
<dbReference type="GO" id="GO:0015087">
    <property type="term" value="F:cobalt ion transmembrane transporter activity"/>
    <property type="evidence" value="ECO:0007669"/>
    <property type="project" value="TreeGrafter"/>
</dbReference>
<keyword evidence="8" id="KW-0406">Ion transport</keyword>